<proteinExistence type="inferred from homology"/>
<accession>K1WJG4</accession>
<protein>
    <recommendedName>
        <fullName evidence="2">Isopenicillin N synthase-like Fe(2+) 2OG dioxygenase domain-containing protein</fullName>
    </recommendedName>
</protein>
<dbReference type="KEGG" id="mbe:MBM_08758"/>
<evidence type="ECO:0000313" key="4">
    <source>
        <dbReference type="Proteomes" id="UP000006753"/>
    </source>
</evidence>
<feature type="domain" description="Isopenicillin N synthase-like Fe(2+) 2OG dioxygenase" evidence="2">
    <location>
        <begin position="194"/>
        <end position="279"/>
    </location>
</feature>
<dbReference type="Pfam" id="PF03171">
    <property type="entry name" value="2OG-FeII_Oxy"/>
    <property type="match status" value="1"/>
</dbReference>
<dbReference type="InParanoid" id="K1WJG4"/>
<dbReference type="OMA" id="RTENWAF"/>
<dbReference type="PANTHER" id="PTHR47990">
    <property type="entry name" value="2-OXOGLUTARATE (2OG) AND FE(II)-DEPENDENT OXYGENASE SUPERFAMILY PROTEIN-RELATED"/>
    <property type="match status" value="1"/>
</dbReference>
<dbReference type="Proteomes" id="UP000006753">
    <property type="component" value="Unassembled WGS sequence"/>
</dbReference>
<dbReference type="OrthoDB" id="288590at2759"/>
<dbReference type="SUPFAM" id="SSF51197">
    <property type="entry name" value="Clavaminate synthase-like"/>
    <property type="match status" value="1"/>
</dbReference>
<organism evidence="3 4">
    <name type="scientific">Marssonina brunnea f. sp. multigermtubi (strain MB_m1)</name>
    <name type="common">Marssonina leaf spot fungus</name>
    <dbReference type="NCBI Taxonomy" id="1072389"/>
    <lineage>
        <taxon>Eukaryota</taxon>
        <taxon>Fungi</taxon>
        <taxon>Dikarya</taxon>
        <taxon>Ascomycota</taxon>
        <taxon>Pezizomycotina</taxon>
        <taxon>Leotiomycetes</taxon>
        <taxon>Helotiales</taxon>
        <taxon>Drepanopezizaceae</taxon>
        <taxon>Drepanopeziza</taxon>
    </lineage>
</organism>
<reference evidence="3 4" key="1">
    <citation type="journal article" date="2012" name="BMC Genomics">
        <title>Sequencing the genome of Marssonina brunnea reveals fungus-poplar co-evolution.</title>
        <authorList>
            <person name="Zhu S."/>
            <person name="Cao Y.-Z."/>
            <person name="Jiang C."/>
            <person name="Tan B.-Y."/>
            <person name="Wang Z."/>
            <person name="Feng S."/>
            <person name="Zhang L."/>
            <person name="Su X.-H."/>
            <person name="Brejova B."/>
            <person name="Vinar T."/>
            <person name="Xu M."/>
            <person name="Wang M.-X."/>
            <person name="Zhang S.-G."/>
            <person name="Huang M.-R."/>
            <person name="Wu R."/>
            <person name="Zhou Y."/>
        </authorList>
    </citation>
    <scope>NUCLEOTIDE SEQUENCE [LARGE SCALE GENOMIC DNA]</scope>
    <source>
        <strain evidence="3 4">MB_m1</strain>
    </source>
</reference>
<sequence length="291" mass="31808">MDMAATTSESAISFADHDIPVANLSTISLAKLRAQDPAERAHLVQATSQRGIFLLDLRGDAEGERVLAHLPDVFAVEEKYFSQSAEAKAEDIRHDIRASQDLGWKALKGGESFEISRDELVSRDTKTTTTIPCPPKLFRDQWEKISAFSTGCDEACMMLLNSLSADVVVKHHRADQPSDTGLKMVLLPSLASPPDPEGGVHTDGGSITLLFHHDLSIRAFLQDANGWAFAAPTEGCALVNVADSLQRLSSGKFLSPKHGVAQPFGGVKNRYYLSYFLRPETALLEQWSETN</sequence>
<dbReference type="AlphaFoldDB" id="K1WJG4"/>
<keyword evidence="4" id="KW-1185">Reference proteome</keyword>
<dbReference type="InterPro" id="IPR027443">
    <property type="entry name" value="IPNS-like_sf"/>
</dbReference>
<dbReference type="InterPro" id="IPR050231">
    <property type="entry name" value="Iron_ascorbate_oxido_reductase"/>
</dbReference>
<name>K1WJG4_MARBU</name>
<evidence type="ECO:0000313" key="3">
    <source>
        <dbReference type="EMBL" id="EKD12996.1"/>
    </source>
</evidence>
<dbReference type="EMBL" id="JH921452">
    <property type="protein sequence ID" value="EKD12996.1"/>
    <property type="molecule type" value="Genomic_DNA"/>
</dbReference>
<comment type="similarity">
    <text evidence="1">Belongs to the iron/ascorbate-dependent oxidoreductase family.</text>
</comment>
<dbReference type="GeneID" id="18764693"/>
<dbReference type="Gene3D" id="2.60.120.330">
    <property type="entry name" value="B-lactam Antibiotic, Isopenicillin N Synthase, Chain"/>
    <property type="match status" value="1"/>
</dbReference>
<evidence type="ECO:0000259" key="2">
    <source>
        <dbReference type="Pfam" id="PF03171"/>
    </source>
</evidence>
<dbReference type="eggNOG" id="KOG0143">
    <property type="taxonomic scope" value="Eukaryota"/>
</dbReference>
<dbReference type="InterPro" id="IPR044861">
    <property type="entry name" value="IPNS-like_FE2OG_OXY"/>
</dbReference>
<dbReference type="RefSeq" id="XP_007296647.1">
    <property type="nucleotide sequence ID" value="XM_007296585.1"/>
</dbReference>
<dbReference type="HOGENOM" id="CLU_010119_4_1_1"/>
<gene>
    <name evidence="3" type="ORF">MBM_08758</name>
</gene>
<evidence type="ECO:0000256" key="1">
    <source>
        <dbReference type="ARBA" id="ARBA00008056"/>
    </source>
</evidence>